<reference evidence="3 4" key="1">
    <citation type="submission" date="2019-07" db="EMBL/GenBank/DDBJ databases">
        <title>Novel species of Flavobacterium.</title>
        <authorList>
            <person name="Liu Q."/>
            <person name="Xin Y.-H."/>
        </authorList>
    </citation>
    <scope>NUCLEOTIDE SEQUENCE [LARGE SCALE GENOMIC DNA]</scope>
    <source>
        <strain evidence="1 3">GSP39</strain>
        <strain evidence="2 4">GSR22</strain>
    </source>
</reference>
<sequence length="75" mass="8804">MLFILEYSHKYQLKIEMMRKIKIIELEVDFIGGEGSLTIEEEKSLSDFFKQQKLTLANPEIKKSVRKAKQKNTAK</sequence>
<protein>
    <submittedName>
        <fullName evidence="2">Uncharacterized protein</fullName>
    </submittedName>
</protein>
<gene>
    <name evidence="2" type="ORF">FNW11_01015</name>
    <name evidence="1" type="ORF">FNW12_00500</name>
</gene>
<organism evidence="2 4">
    <name type="scientific">Flavobacterium gawalongense</name>
    <dbReference type="NCBI Taxonomy" id="2594432"/>
    <lineage>
        <taxon>Bacteria</taxon>
        <taxon>Pseudomonadati</taxon>
        <taxon>Bacteroidota</taxon>
        <taxon>Flavobacteriia</taxon>
        <taxon>Flavobacteriales</taxon>
        <taxon>Flavobacteriaceae</taxon>
        <taxon>Flavobacterium</taxon>
    </lineage>
</organism>
<accession>A0A553BYS3</accession>
<dbReference type="Proteomes" id="UP000318528">
    <property type="component" value="Unassembled WGS sequence"/>
</dbReference>
<name>A0A553BYS3_9FLAO</name>
<evidence type="ECO:0000313" key="1">
    <source>
        <dbReference type="EMBL" id="TRX10422.1"/>
    </source>
</evidence>
<dbReference type="EMBL" id="VJZL01000001">
    <property type="protein sequence ID" value="TRX13470.1"/>
    <property type="molecule type" value="Genomic_DNA"/>
</dbReference>
<dbReference type="EMBL" id="VJZN01000001">
    <property type="protein sequence ID" value="TRX10422.1"/>
    <property type="molecule type" value="Genomic_DNA"/>
</dbReference>
<keyword evidence="3" id="KW-1185">Reference proteome</keyword>
<dbReference type="Proteomes" id="UP000318669">
    <property type="component" value="Unassembled WGS sequence"/>
</dbReference>
<dbReference type="AlphaFoldDB" id="A0A553BYS3"/>
<evidence type="ECO:0000313" key="4">
    <source>
        <dbReference type="Proteomes" id="UP000318669"/>
    </source>
</evidence>
<evidence type="ECO:0000313" key="3">
    <source>
        <dbReference type="Proteomes" id="UP000318528"/>
    </source>
</evidence>
<evidence type="ECO:0000313" key="2">
    <source>
        <dbReference type="EMBL" id="TRX13470.1"/>
    </source>
</evidence>
<comment type="caution">
    <text evidence="2">The sequence shown here is derived from an EMBL/GenBank/DDBJ whole genome shotgun (WGS) entry which is preliminary data.</text>
</comment>
<proteinExistence type="predicted"/>
<dbReference type="RefSeq" id="WP_143385769.1">
    <property type="nucleotide sequence ID" value="NZ_VJZL01000001.1"/>
</dbReference>